<dbReference type="InterPro" id="IPR011529">
    <property type="entry name" value="Glu_5kinase"/>
</dbReference>
<feature type="binding site" evidence="8">
    <location>
        <position position="148"/>
    </location>
    <ligand>
        <name>substrate</name>
    </ligand>
</feature>
<comment type="pathway">
    <text evidence="8">Amino-acid biosynthesis; L-proline biosynthesis; L-glutamate 5-semialdehyde from L-glutamate: step 1/2.</text>
</comment>
<keyword evidence="1 8" id="KW-0963">Cytoplasm</keyword>
<dbReference type="PRINTS" id="PR00474">
    <property type="entry name" value="GLU5KINASE"/>
</dbReference>
<evidence type="ECO:0000256" key="8">
    <source>
        <dbReference type="HAMAP-Rule" id="MF_00456"/>
    </source>
</evidence>
<evidence type="ECO:0000256" key="2">
    <source>
        <dbReference type="ARBA" id="ARBA00022605"/>
    </source>
</evidence>
<protein>
    <recommendedName>
        <fullName evidence="8">Glutamate 5-kinase</fullName>
        <ecNumber evidence="8">2.7.2.11</ecNumber>
    </recommendedName>
    <alternativeName>
        <fullName evidence="8">Gamma-glutamyl kinase</fullName>
        <shortName evidence="8">GK</shortName>
    </alternativeName>
</protein>
<dbReference type="GO" id="GO:0004349">
    <property type="term" value="F:glutamate 5-kinase activity"/>
    <property type="evidence" value="ECO:0007669"/>
    <property type="project" value="UniProtKB-UniRule"/>
</dbReference>
<dbReference type="GO" id="GO:0005829">
    <property type="term" value="C:cytosol"/>
    <property type="evidence" value="ECO:0007669"/>
    <property type="project" value="TreeGrafter"/>
</dbReference>
<feature type="binding site" evidence="8">
    <location>
        <begin position="223"/>
        <end position="229"/>
    </location>
    <ligand>
        <name>ATP</name>
        <dbReference type="ChEBI" id="CHEBI:30616"/>
    </ligand>
</feature>
<accession>A0AAE3ARF5</accession>
<keyword evidence="11" id="KW-1185">Reference proteome</keyword>
<dbReference type="NCBIfam" id="TIGR01027">
    <property type="entry name" value="proB"/>
    <property type="match status" value="1"/>
</dbReference>
<dbReference type="InterPro" id="IPR019797">
    <property type="entry name" value="Glutamate_5-kinase_CS"/>
</dbReference>
<keyword evidence="5 8" id="KW-0547">Nucleotide-binding</keyword>
<dbReference type="Pfam" id="PF00696">
    <property type="entry name" value="AA_kinase"/>
    <property type="match status" value="1"/>
</dbReference>
<dbReference type="InterPro" id="IPR001048">
    <property type="entry name" value="Asp/Glu/Uridylate_kinase"/>
</dbReference>
<dbReference type="HAMAP" id="MF_00456">
    <property type="entry name" value="ProB"/>
    <property type="match status" value="1"/>
</dbReference>
<comment type="function">
    <text evidence="8">Catalyzes the transfer of a phosphate group to glutamate to form L-glutamate 5-phosphate.</text>
</comment>
<evidence type="ECO:0000313" key="11">
    <source>
        <dbReference type="Proteomes" id="UP001199355"/>
    </source>
</evidence>
<dbReference type="PANTHER" id="PTHR43654">
    <property type="entry name" value="GLUTAMATE 5-KINASE"/>
    <property type="match status" value="1"/>
</dbReference>
<evidence type="ECO:0000256" key="1">
    <source>
        <dbReference type="ARBA" id="ARBA00022490"/>
    </source>
</evidence>
<dbReference type="Gene3D" id="3.40.1160.10">
    <property type="entry name" value="Acetylglutamate kinase-like"/>
    <property type="match status" value="2"/>
</dbReference>
<gene>
    <name evidence="8 10" type="primary">proB</name>
    <name evidence="10" type="ORF">LKD45_01860</name>
</gene>
<evidence type="ECO:0000259" key="9">
    <source>
        <dbReference type="Pfam" id="PF00696"/>
    </source>
</evidence>
<dbReference type="EC" id="2.7.2.11" evidence="8"/>
<dbReference type="InterPro" id="IPR001057">
    <property type="entry name" value="Glu/AcGlu_kinase"/>
</dbReference>
<keyword evidence="6 8" id="KW-0418">Kinase</keyword>
<dbReference type="PROSITE" id="PS00902">
    <property type="entry name" value="GLUTAMATE_5_KINASE"/>
    <property type="match status" value="1"/>
</dbReference>
<dbReference type="EMBL" id="JAJEQF010000002">
    <property type="protein sequence ID" value="MCC2166454.1"/>
    <property type="molecule type" value="Genomic_DNA"/>
</dbReference>
<reference evidence="10 11" key="1">
    <citation type="submission" date="2021-10" db="EMBL/GenBank/DDBJ databases">
        <title>Anaerobic single-cell dispensing facilitates the cultivation of human gut bacteria.</title>
        <authorList>
            <person name="Afrizal A."/>
        </authorList>
    </citation>
    <scope>NUCLEOTIDE SEQUENCE [LARGE SCALE GENOMIC DNA]</scope>
    <source>
        <strain evidence="10 11">CLA-AA-H244</strain>
    </source>
</reference>
<evidence type="ECO:0000256" key="6">
    <source>
        <dbReference type="ARBA" id="ARBA00022777"/>
    </source>
</evidence>
<dbReference type="CDD" id="cd04242">
    <property type="entry name" value="AAK_G5K_ProB"/>
    <property type="match status" value="1"/>
</dbReference>
<evidence type="ECO:0000256" key="4">
    <source>
        <dbReference type="ARBA" id="ARBA00022679"/>
    </source>
</evidence>
<evidence type="ECO:0000256" key="3">
    <source>
        <dbReference type="ARBA" id="ARBA00022650"/>
    </source>
</evidence>
<feature type="binding site" evidence="8">
    <location>
        <position position="160"/>
    </location>
    <ligand>
        <name>substrate</name>
    </ligand>
</feature>
<dbReference type="FunFam" id="3.40.1160.10:FF:000018">
    <property type="entry name" value="Glutamate 5-kinase"/>
    <property type="match status" value="1"/>
</dbReference>
<evidence type="ECO:0000313" key="10">
    <source>
        <dbReference type="EMBL" id="MCC2166454.1"/>
    </source>
</evidence>
<dbReference type="PANTHER" id="PTHR43654:SF3">
    <property type="entry name" value="GLUTAMATE 5-KINASE"/>
    <property type="match status" value="1"/>
</dbReference>
<feature type="domain" description="Aspartate/glutamate/uridylate kinase" evidence="9">
    <location>
        <begin position="13"/>
        <end position="247"/>
    </location>
</feature>
<dbReference type="PIRSF" id="PIRSF000729">
    <property type="entry name" value="GK"/>
    <property type="match status" value="1"/>
</dbReference>
<dbReference type="InterPro" id="IPR041739">
    <property type="entry name" value="G5K_ProB"/>
</dbReference>
<evidence type="ECO:0000256" key="7">
    <source>
        <dbReference type="ARBA" id="ARBA00022840"/>
    </source>
</evidence>
<comment type="catalytic activity">
    <reaction evidence="8">
        <text>L-glutamate + ATP = L-glutamyl 5-phosphate + ADP</text>
        <dbReference type="Rhea" id="RHEA:14877"/>
        <dbReference type="ChEBI" id="CHEBI:29985"/>
        <dbReference type="ChEBI" id="CHEBI:30616"/>
        <dbReference type="ChEBI" id="CHEBI:58274"/>
        <dbReference type="ChEBI" id="CHEBI:456216"/>
        <dbReference type="EC" id="2.7.2.11"/>
    </reaction>
</comment>
<dbReference type="AlphaFoldDB" id="A0AAE3ARF5"/>
<proteinExistence type="inferred from homology"/>
<feature type="binding site" evidence="8">
    <location>
        <begin position="180"/>
        <end position="181"/>
    </location>
    <ligand>
        <name>ATP</name>
        <dbReference type="ChEBI" id="CHEBI:30616"/>
    </ligand>
</feature>
<comment type="caution">
    <text evidence="10">The sequence shown here is derived from an EMBL/GenBank/DDBJ whole genome shotgun (WGS) entry which is preliminary data.</text>
</comment>
<name>A0AAE3ARF5_9FIRM</name>
<dbReference type="InterPro" id="IPR005715">
    <property type="entry name" value="Glu_5kinase/COase_Synthase"/>
</dbReference>
<dbReference type="GO" id="GO:0005524">
    <property type="term" value="F:ATP binding"/>
    <property type="evidence" value="ECO:0007669"/>
    <property type="project" value="UniProtKB-KW"/>
</dbReference>
<dbReference type="RefSeq" id="WP_118495556.1">
    <property type="nucleotide sequence ID" value="NZ_JAJEQF010000002.1"/>
</dbReference>
<dbReference type="SUPFAM" id="SSF53633">
    <property type="entry name" value="Carbamate kinase-like"/>
    <property type="match status" value="1"/>
</dbReference>
<keyword evidence="7 8" id="KW-0067">ATP-binding</keyword>
<dbReference type="GO" id="GO:0055129">
    <property type="term" value="P:L-proline biosynthetic process"/>
    <property type="evidence" value="ECO:0007669"/>
    <property type="project" value="UniProtKB-UniRule"/>
</dbReference>
<keyword evidence="2 8" id="KW-0028">Amino-acid biosynthesis</keyword>
<dbReference type="Proteomes" id="UP001199355">
    <property type="component" value="Unassembled WGS sequence"/>
</dbReference>
<organism evidence="10 11">
    <name type="scientific">Gallintestinimicrobium propionicum</name>
    <dbReference type="NCBI Taxonomy" id="2981770"/>
    <lineage>
        <taxon>Bacteria</taxon>
        <taxon>Bacillati</taxon>
        <taxon>Bacillota</taxon>
        <taxon>Clostridia</taxon>
        <taxon>Lachnospirales</taxon>
        <taxon>Lachnospiraceae</taxon>
        <taxon>Gallintestinimicrobium</taxon>
    </lineage>
</organism>
<feature type="binding site" evidence="8">
    <location>
        <position position="17"/>
    </location>
    <ligand>
        <name>ATP</name>
        <dbReference type="ChEBI" id="CHEBI:30616"/>
    </ligand>
</feature>
<comment type="similarity">
    <text evidence="8">Belongs to the glutamate 5-kinase family.</text>
</comment>
<comment type="subcellular location">
    <subcellularLocation>
        <location evidence="8">Cytoplasm</location>
    </subcellularLocation>
</comment>
<dbReference type="InterPro" id="IPR036393">
    <property type="entry name" value="AceGlu_kinase-like_sf"/>
</dbReference>
<keyword evidence="4 8" id="KW-0808">Transferase</keyword>
<sequence length="291" mass="32005">MDTRRNLLKKKRRVVIKIGSSSLQHTETGDMDYIRLEVLVRELCNLKNQGKDVVLVSSGAIAQGKKAVHLTPEQLQEHPIAVKQACAAVGQARLMMTYQKIFAEYNQVTAQILMTRQTISNDINRINAQNTFEELFRMGVIPIVNENDTVATHEIEIGDNDTLSAIVASMIGADLLILLSDIDGLYTDDPRANPDAEFIETVEHLDESFLRMGKSTTGSGVGTGGMSTKLTAATIATASGADMVIANSKDVRIIHRIIDGENYGTLFLAEKQDAFDLPDFVENLHSCRERG</sequence>
<evidence type="ECO:0000256" key="5">
    <source>
        <dbReference type="ARBA" id="ARBA00022741"/>
    </source>
</evidence>
<keyword evidence="3 8" id="KW-0641">Proline biosynthesis</keyword>
<feature type="binding site" evidence="8">
    <location>
        <position position="58"/>
    </location>
    <ligand>
        <name>substrate</name>
    </ligand>
</feature>